<dbReference type="eggNOG" id="COG0010">
    <property type="taxonomic scope" value="Bacteria"/>
</dbReference>
<dbReference type="PANTHER" id="PTHR11358:SF41">
    <property type="entry name" value="ARGINASE"/>
    <property type="match status" value="1"/>
</dbReference>
<protein>
    <recommendedName>
        <fullName evidence="4">Arginase</fullName>
    </recommendedName>
</protein>
<dbReference type="AlphaFoldDB" id="I7LIL8"/>
<gene>
    <name evidence="2" type="ORF">CAAU_0983</name>
</gene>
<dbReference type="SUPFAM" id="SSF52768">
    <property type="entry name" value="Arginase/deacetylase"/>
    <property type="match status" value="1"/>
</dbReference>
<dbReference type="Pfam" id="PF00491">
    <property type="entry name" value="Arginase"/>
    <property type="match status" value="1"/>
</dbReference>
<dbReference type="RefSeq" id="WP_008908341.1">
    <property type="nucleotide sequence ID" value="NZ_CAKP01000051.1"/>
</dbReference>
<evidence type="ECO:0000313" key="2">
    <source>
        <dbReference type="EMBL" id="CCJ33067.1"/>
    </source>
</evidence>
<comment type="caution">
    <text evidence="2">The sequence shown here is derived from an EMBL/GenBank/DDBJ whole genome shotgun (WGS) entry which is preliminary data.</text>
</comment>
<dbReference type="InterPro" id="IPR023696">
    <property type="entry name" value="Ureohydrolase_dom_sf"/>
</dbReference>
<dbReference type="InterPro" id="IPR006035">
    <property type="entry name" value="Ureohydrolase"/>
</dbReference>
<dbReference type="OrthoDB" id="9805406at2"/>
<dbReference type="GO" id="GO:0008783">
    <property type="term" value="F:agmatinase activity"/>
    <property type="evidence" value="ECO:0007669"/>
    <property type="project" value="TreeGrafter"/>
</dbReference>
<dbReference type="Gene3D" id="3.40.800.10">
    <property type="entry name" value="Ureohydrolase domain"/>
    <property type="match status" value="1"/>
</dbReference>
<evidence type="ECO:0008006" key="4">
    <source>
        <dbReference type="Google" id="ProtNLM"/>
    </source>
</evidence>
<evidence type="ECO:0000313" key="3">
    <source>
        <dbReference type="Proteomes" id="UP000007652"/>
    </source>
</evidence>
<dbReference type="PANTHER" id="PTHR11358">
    <property type="entry name" value="ARGINASE/AGMATINASE"/>
    <property type="match status" value="1"/>
</dbReference>
<dbReference type="PROSITE" id="PS51409">
    <property type="entry name" value="ARGINASE_2"/>
    <property type="match status" value="1"/>
</dbReference>
<reference evidence="2 3" key="1">
    <citation type="journal article" date="2011" name="J. Bacteriol.">
        <title>Draft genome sequence of Caloramator australicus strain RC3T, a thermoanaerobe from the Great Artesian Basin of Australia.</title>
        <authorList>
            <person name="Ogg C.D."/>
            <person name="Patel B.K.C."/>
        </authorList>
    </citation>
    <scope>NUCLEOTIDE SEQUENCE [LARGE SCALE GENOMIC DNA]</scope>
    <source>
        <strain evidence="2 3">RC3</strain>
    </source>
</reference>
<dbReference type="GO" id="GO:0033389">
    <property type="term" value="P:putrescine biosynthetic process from arginine, via agmatine"/>
    <property type="evidence" value="ECO:0007669"/>
    <property type="project" value="TreeGrafter"/>
</dbReference>
<sequence>MGRLNGVNIINFDNTLIYESELIAKAGKVLDFTNISGLKLISSLDKLQKLSKKLIPTMGSINFIGSGDYHHITYSIISNIPYEFSLIVFDNHCDCNDMPNGTISCGSWITQASKLPNICKILVLGVSKFNAKNLNEKITFLEYNENFLKKTLSLLKSFSISKVYISIDKDVLDPKYAVTNWDQGKMKLSELLYILNFIKEKYTIIGIDVSGESKPSNPLSLILPREIKLNQESNLKILNSIIMN</sequence>
<evidence type="ECO:0000256" key="1">
    <source>
        <dbReference type="PROSITE-ProRule" id="PRU00742"/>
    </source>
</evidence>
<keyword evidence="3" id="KW-1185">Reference proteome</keyword>
<dbReference type="GO" id="GO:0046872">
    <property type="term" value="F:metal ion binding"/>
    <property type="evidence" value="ECO:0007669"/>
    <property type="project" value="InterPro"/>
</dbReference>
<dbReference type="STRING" id="857293.CAAU_0983"/>
<organism evidence="2 3">
    <name type="scientific">Caloramator australicus RC3</name>
    <dbReference type="NCBI Taxonomy" id="857293"/>
    <lineage>
        <taxon>Bacteria</taxon>
        <taxon>Bacillati</taxon>
        <taxon>Bacillota</taxon>
        <taxon>Clostridia</taxon>
        <taxon>Eubacteriales</taxon>
        <taxon>Clostridiaceae</taxon>
        <taxon>Caloramator</taxon>
    </lineage>
</organism>
<proteinExistence type="inferred from homology"/>
<dbReference type="EMBL" id="CAKP01000051">
    <property type="protein sequence ID" value="CCJ33067.1"/>
    <property type="molecule type" value="Genomic_DNA"/>
</dbReference>
<dbReference type="Proteomes" id="UP000007652">
    <property type="component" value="Unassembled WGS sequence"/>
</dbReference>
<name>I7LIL8_9CLOT</name>
<accession>I7LIL8</accession>
<comment type="similarity">
    <text evidence="1">Belongs to the arginase family.</text>
</comment>